<comment type="caution">
    <text evidence="1">The sequence shown here is derived from an EMBL/GenBank/DDBJ whole genome shotgun (WGS) entry which is preliminary data.</text>
</comment>
<protein>
    <recommendedName>
        <fullName evidence="3">DDE Tnp4 domain-containing protein</fullName>
    </recommendedName>
</protein>
<evidence type="ECO:0000313" key="1">
    <source>
        <dbReference type="EMBL" id="KNZ62013.1"/>
    </source>
</evidence>
<evidence type="ECO:0000313" key="2">
    <source>
        <dbReference type="Proteomes" id="UP000037035"/>
    </source>
</evidence>
<name>A0A0L6VMM1_9BASI</name>
<gene>
    <name evidence="1" type="ORF">VP01_13248g1</name>
</gene>
<proteinExistence type="predicted"/>
<dbReference type="VEuPathDB" id="FungiDB:VP01_13248g1"/>
<keyword evidence="2" id="KW-1185">Reference proteome</keyword>
<dbReference type="AlphaFoldDB" id="A0A0L6VMM1"/>
<organism evidence="1 2">
    <name type="scientific">Puccinia sorghi</name>
    <dbReference type="NCBI Taxonomy" id="27349"/>
    <lineage>
        <taxon>Eukaryota</taxon>
        <taxon>Fungi</taxon>
        <taxon>Dikarya</taxon>
        <taxon>Basidiomycota</taxon>
        <taxon>Pucciniomycotina</taxon>
        <taxon>Pucciniomycetes</taxon>
        <taxon>Pucciniales</taxon>
        <taxon>Pucciniaceae</taxon>
        <taxon>Puccinia</taxon>
    </lineage>
</organism>
<sequence>AATAETRSHPLAYISSTTSVESMERITQWFGACVILHNYLLHNETPSISMADEDHSPSIIPDHFCAEVPTLLVTIFVKKCSKKFYHILDSMKNESSCD</sequence>
<accession>A0A0L6VMM1</accession>
<feature type="non-terminal residue" evidence="1">
    <location>
        <position position="1"/>
    </location>
</feature>
<dbReference type="EMBL" id="LAVV01003608">
    <property type="protein sequence ID" value="KNZ62013.1"/>
    <property type="molecule type" value="Genomic_DNA"/>
</dbReference>
<evidence type="ECO:0008006" key="3">
    <source>
        <dbReference type="Google" id="ProtNLM"/>
    </source>
</evidence>
<dbReference type="Proteomes" id="UP000037035">
    <property type="component" value="Unassembled WGS sequence"/>
</dbReference>
<reference evidence="1 2" key="1">
    <citation type="submission" date="2015-08" db="EMBL/GenBank/DDBJ databases">
        <title>Next Generation Sequencing and Analysis of the Genome of Puccinia sorghi L Schw, the Causal Agent of Maize Common Rust.</title>
        <authorList>
            <person name="Rochi L."/>
            <person name="Burguener G."/>
            <person name="Darino M."/>
            <person name="Turjanski A."/>
            <person name="Kreff E."/>
            <person name="Dieguez M.J."/>
            <person name="Sacco F."/>
        </authorList>
    </citation>
    <scope>NUCLEOTIDE SEQUENCE [LARGE SCALE GENOMIC DNA]</scope>
    <source>
        <strain evidence="1 2">RO10H11247</strain>
    </source>
</reference>